<dbReference type="Pfam" id="PF01865">
    <property type="entry name" value="PhoU_div"/>
    <property type="match status" value="1"/>
</dbReference>
<dbReference type="HOGENOM" id="CLU_104916_1_1_2"/>
<dbReference type="OrthoDB" id="68479at2157"/>
<evidence type="ECO:0000313" key="3">
    <source>
        <dbReference type="Proteomes" id="UP000009227"/>
    </source>
</evidence>
<dbReference type="RefSeq" id="WP_013799317.1">
    <property type="nucleotide sequence ID" value="NC_015562.1"/>
</dbReference>
<accession>F6BE07</accession>
<dbReference type="NCBIfam" id="TIGR00153">
    <property type="entry name" value="TIGR00153 family protein"/>
    <property type="match status" value="1"/>
</dbReference>
<name>F6BE07_METIK</name>
<dbReference type="GeneID" id="10644040"/>
<dbReference type="Proteomes" id="UP000009227">
    <property type="component" value="Chromosome"/>
</dbReference>
<evidence type="ECO:0008006" key="4">
    <source>
        <dbReference type="Google" id="ProtNLM"/>
    </source>
</evidence>
<gene>
    <name evidence="2" type="ordered locus">Metig_1180</name>
</gene>
<evidence type="ECO:0000256" key="1">
    <source>
        <dbReference type="ARBA" id="ARBA00008591"/>
    </source>
</evidence>
<comment type="similarity">
    <text evidence="1">Belongs to the UPF0111 family.</text>
</comment>
<dbReference type="KEGG" id="mig:Metig_1180"/>
<dbReference type="PANTHER" id="PTHR36536">
    <property type="entry name" value="UPF0111 PROTEIN HI_1603"/>
    <property type="match status" value="1"/>
</dbReference>
<dbReference type="AlphaFoldDB" id="F6BE07"/>
<evidence type="ECO:0000313" key="2">
    <source>
        <dbReference type="EMBL" id="AEF96718.1"/>
    </source>
</evidence>
<keyword evidence="3" id="KW-1185">Reference proteome</keyword>
<organism evidence="3">
    <name type="scientific">Methanotorris igneus (strain DSM 5666 / JCM 11834 / Kol 5)</name>
    <dbReference type="NCBI Taxonomy" id="880724"/>
    <lineage>
        <taxon>Archaea</taxon>
        <taxon>Methanobacteriati</taxon>
        <taxon>Methanobacteriota</taxon>
        <taxon>Methanomada group</taxon>
        <taxon>Methanococci</taxon>
        <taxon>Methanococcales</taxon>
        <taxon>Methanocaldococcaceae</taxon>
        <taxon>Methanotorris</taxon>
    </lineage>
</organism>
<dbReference type="InterPro" id="IPR018445">
    <property type="entry name" value="Put_Phosphate_transp_reg"/>
</dbReference>
<dbReference type="InterPro" id="IPR038078">
    <property type="entry name" value="PhoU-like_sf"/>
</dbReference>
<dbReference type="EMBL" id="CP002737">
    <property type="protein sequence ID" value="AEF96718.1"/>
    <property type="molecule type" value="Genomic_DNA"/>
</dbReference>
<sequence>MSIFFFKRKPEKEVMELIKYHINLSKKAIEILKEFLDDKDKEHLNKITSIEKEGDEIRKKAIFKLYEAFLPSMRRELNYSIEILDEVLDSVNHGAKIYDLMTFELDNNIKEKCKLVLDMSIEMLDCLVNAVNAFEEGGNFSEHIRIIKQREEEIDDIRHEIYRYMVSMEINNFWEGKLMSDFVDMITNISDLIEDVANEFQVIYSS</sequence>
<dbReference type="PANTHER" id="PTHR36536:SF3">
    <property type="entry name" value="UPF0111 PROTEIN HI_1603"/>
    <property type="match status" value="1"/>
</dbReference>
<dbReference type="STRING" id="880724.Metig_1180"/>
<proteinExistence type="inferred from homology"/>
<reference evidence="2 3" key="1">
    <citation type="submission" date="2011-05" db="EMBL/GenBank/DDBJ databases">
        <title>Complete sequence of Methanotorris igneus Kol 5.</title>
        <authorList>
            <consortium name="US DOE Joint Genome Institute"/>
            <person name="Lucas S."/>
            <person name="Han J."/>
            <person name="Lapidus A."/>
            <person name="Cheng J.-F."/>
            <person name="Goodwin L."/>
            <person name="Pitluck S."/>
            <person name="Peters L."/>
            <person name="Mikhailova N."/>
            <person name="Chertkov O."/>
            <person name="Han C."/>
            <person name="Tapia R."/>
            <person name="Land M."/>
            <person name="Hauser L."/>
            <person name="Kyrpides N."/>
            <person name="Ivanova N."/>
            <person name="Pagani I."/>
            <person name="Sieprawska-Lupa M."/>
            <person name="Whitman W."/>
            <person name="Woyke T."/>
        </authorList>
    </citation>
    <scope>NUCLEOTIDE SEQUENCE [LARGE SCALE GENOMIC DNA]</scope>
    <source>
        <strain evidence="3">DSM 5666 / JCM 11834 / Kol 5</strain>
    </source>
</reference>
<dbReference type="Gene3D" id="1.20.58.220">
    <property type="entry name" value="Phosphate transport system protein phou homolog 2, domain 2"/>
    <property type="match status" value="1"/>
</dbReference>
<protein>
    <recommendedName>
        <fullName evidence="4">Phosphate transport regulator</fullName>
    </recommendedName>
</protein>
<dbReference type="InterPro" id="IPR002727">
    <property type="entry name" value="DUF47"/>
</dbReference>